<protein>
    <submittedName>
        <fullName evidence="1">Uncharacterized protein</fullName>
    </submittedName>
</protein>
<reference evidence="1" key="1">
    <citation type="journal article" date="2023" name="DNA Res.">
        <title>Chromosome-level genome assembly of Phrynocephalus forsythii using third-generation DNA sequencing and Hi-C analysis.</title>
        <authorList>
            <person name="Qi Y."/>
            <person name="Zhao W."/>
            <person name="Zhao Y."/>
            <person name="Niu C."/>
            <person name="Cao S."/>
            <person name="Zhang Y."/>
        </authorList>
    </citation>
    <scope>NUCLEOTIDE SEQUENCE</scope>
    <source>
        <tissue evidence="1">Muscle</tissue>
    </source>
</reference>
<evidence type="ECO:0000313" key="2">
    <source>
        <dbReference type="Proteomes" id="UP001142489"/>
    </source>
</evidence>
<keyword evidence="2" id="KW-1185">Reference proteome</keyword>
<sequence>MSSCIREVGGSWITSKRALLSRYDRSPVKCHLDRDPLYLPAHCLLSVPLPTCIELVGCNNGISIFCQHKRRGWCKNRMWRHINGVSLAKGVRQAIERESCPLHLGPDHFICIISGMVWSGKISLIFIITLSTAAELCNWYHPEDYQMQSAFKRMVKALIVISRQARMCVASRPKIFGRRDKATGRREIYDRPI</sequence>
<dbReference type="Proteomes" id="UP001142489">
    <property type="component" value="Unassembled WGS sequence"/>
</dbReference>
<dbReference type="EMBL" id="JAPFRF010000015">
    <property type="protein sequence ID" value="KAJ7310223.1"/>
    <property type="molecule type" value="Genomic_DNA"/>
</dbReference>
<comment type="caution">
    <text evidence="1">The sequence shown here is derived from an EMBL/GenBank/DDBJ whole genome shotgun (WGS) entry which is preliminary data.</text>
</comment>
<evidence type="ECO:0000313" key="1">
    <source>
        <dbReference type="EMBL" id="KAJ7310223.1"/>
    </source>
</evidence>
<organism evidence="1 2">
    <name type="scientific">Phrynocephalus forsythii</name>
    <dbReference type="NCBI Taxonomy" id="171643"/>
    <lineage>
        <taxon>Eukaryota</taxon>
        <taxon>Metazoa</taxon>
        <taxon>Chordata</taxon>
        <taxon>Craniata</taxon>
        <taxon>Vertebrata</taxon>
        <taxon>Euteleostomi</taxon>
        <taxon>Lepidosauria</taxon>
        <taxon>Squamata</taxon>
        <taxon>Bifurcata</taxon>
        <taxon>Unidentata</taxon>
        <taxon>Episquamata</taxon>
        <taxon>Toxicofera</taxon>
        <taxon>Iguania</taxon>
        <taxon>Acrodonta</taxon>
        <taxon>Agamidae</taxon>
        <taxon>Agaminae</taxon>
        <taxon>Phrynocephalus</taxon>
    </lineage>
</organism>
<proteinExistence type="predicted"/>
<gene>
    <name evidence="1" type="ORF">JRQ81_007118</name>
</gene>
<dbReference type="AlphaFoldDB" id="A0A9Q1ATI7"/>
<accession>A0A9Q1ATI7</accession>
<name>A0A9Q1ATI7_9SAUR</name>